<evidence type="ECO:0000259" key="5">
    <source>
        <dbReference type="SMART" id="SM00477"/>
    </source>
</evidence>
<dbReference type="AlphaFoldDB" id="A0A9J7KXX8"/>
<dbReference type="KEGG" id="bfo:118413328"/>
<dbReference type="InterPro" id="IPR002591">
    <property type="entry name" value="Phosphodiest/P_Trfase"/>
</dbReference>
<dbReference type="Gene3D" id="3.40.570.10">
    <property type="entry name" value="Extracellular Endonuclease, subunit A"/>
    <property type="match status" value="1"/>
</dbReference>
<keyword evidence="2" id="KW-0325">Glycoprotein</keyword>
<evidence type="ECO:0000259" key="6">
    <source>
        <dbReference type="SMART" id="SM00892"/>
    </source>
</evidence>
<feature type="transmembrane region" description="Helical" evidence="3">
    <location>
        <begin position="79"/>
        <end position="101"/>
    </location>
</feature>
<keyword evidence="1" id="KW-0378">Hydrolase</keyword>
<dbReference type="InterPro" id="IPR020821">
    <property type="entry name" value="ENPP1-3/EXOG-like_nuc-like"/>
</dbReference>
<evidence type="ECO:0000256" key="2">
    <source>
        <dbReference type="ARBA" id="ARBA00023180"/>
    </source>
</evidence>
<dbReference type="SMART" id="SM00892">
    <property type="entry name" value="Endonuclease_NS"/>
    <property type="match status" value="1"/>
</dbReference>
<reference evidence="7" key="1">
    <citation type="journal article" date="2020" name="Nat. Ecol. Evol.">
        <title>Deeply conserved synteny resolves early events in vertebrate evolution.</title>
        <authorList>
            <person name="Simakov O."/>
            <person name="Marletaz F."/>
            <person name="Yue J.X."/>
            <person name="O'Connell B."/>
            <person name="Jenkins J."/>
            <person name="Brandt A."/>
            <person name="Calef R."/>
            <person name="Tung C.H."/>
            <person name="Huang T.K."/>
            <person name="Schmutz J."/>
            <person name="Satoh N."/>
            <person name="Yu J.K."/>
            <person name="Putnam N.H."/>
            <person name="Green R.E."/>
            <person name="Rokhsar D.S."/>
        </authorList>
    </citation>
    <scope>NUCLEOTIDE SEQUENCE [LARGE SCALE GENOMIC DNA]</scope>
    <source>
        <strain evidence="7">S238N-H82</strain>
    </source>
</reference>
<keyword evidence="3" id="KW-0472">Membrane</keyword>
<dbReference type="InterPro" id="IPR044925">
    <property type="entry name" value="His-Me_finger_sf"/>
</dbReference>
<keyword evidence="3" id="KW-0812">Transmembrane</keyword>
<dbReference type="InterPro" id="IPR044929">
    <property type="entry name" value="DNA/RNA_non-sp_Endonuclease_sf"/>
</dbReference>
<dbReference type="Proteomes" id="UP000001554">
    <property type="component" value="Chromosome 4"/>
</dbReference>
<evidence type="ECO:0000256" key="1">
    <source>
        <dbReference type="ARBA" id="ARBA00022801"/>
    </source>
</evidence>
<dbReference type="InterPro" id="IPR001604">
    <property type="entry name" value="Endo_G_ENPP1-like_dom"/>
</dbReference>
<dbReference type="PANTHER" id="PTHR10151:SF114">
    <property type="entry name" value="ECTONUCLEOTIDE PYROPHOSPHATASE_PHOSPHODIESTERASE C27A7.3"/>
    <property type="match status" value="1"/>
</dbReference>
<keyword evidence="7" id="KW-1185">Reference proteome</keyword>
<sequence length="848" mass="94231">MKRPQCTLTVVSLFATFLAEFTFSRATIPDQSDYCRRVANSVFTYPVPETKKNMKEQFVETQAHSDKDKPTKTAFRKGLIAGLIVVSVLGISLGLGLGLGLRKSGDKGFRCHRGKWLEEPCISTAGPRCPAGYSEPPVLLISLDGFKAEYLLRNITPTIGRMARCGVHAPYMYSQYPTVTFSNHYTIVTGLYGESSGITENNMYDPVFNTSFCLGCDESFVPAWWGGEPLWNTVKKQGKRSGTFFWPGSDVNVEGMYPDYYKRYDGSIPYEERVNEILKWLDLPEGTRPSFLTLYFSNVDSTGHRYGPNSEEIRQSLEEIDCTMAQLMDGLAERDLLGCINIITVADHGMADTSCDRVVRLDELIDTSGMYIYSGAVGRIRPLRPDIDNTFDPIEVADNLTCTSPHMTVYNKRDLPKRLHFANNRRIEDVVISVADKWLVARNAEDSYASTFCDGGTHGYDNEYRSMHALFVAHGPAFKQNTISQPFQNIELYDLMADLVGVTPAPNNGTRGSLNHILQQPLPVPSEAPPAAAGSCPFPTDYAAASQNQDCTSVPGSSCTGFANSATVEDFDSELNLTSTQESMYQSQHLPFGAPSVTFPTGYCRLTQKDYVAAYNRDTYMPLWSAATLSQDTQMSSADVTSLCRRHDVRVPATDSLNCTEFGDLDIGYLYSPYQKSGDESSWMSALVTSNMVPQHRTFSSILWRPAEEKISGWARTYNGVNVISGPIFDWDLDGTRDMTGTNGTQYLSNTPAPIPTDYFKIVTKCSGGGDITSACQGGKLDVISFILPHRDRYLSVERGCQDTNSLMETHVARVRDIELLTGLRFFPSLDTNQALNLRLFLPTQLWD</sequence>
<dbReference type="OMA" id="LFRCGER"/>
<evidence type="ECO:0000313" key="7">
    <source>
        <dbReference type="Proteomes" id="UP000001554"/>
    </source>
</evidence>
<dbReference type="InterPro" id="IPR017850">
    <property type="entry name" value="Alkaline_phosphatase_core_sf"/>
</dbReference>
<dbReference type="CDD" id="cd16018">
    <property type="entry name" value="Enpp"/>
    <property type="match status" value="1"/>
</dbReference>
<dbReference type="Pfam" id="PF01223">
    <property type="entry name" value="Endonuclease_NS"/>
    <property type="match status" value="1"/>
</dbReference>
<dbReference type="GO" id="GO:0046872">
    <property type="term" value="F:metal ion binding"/>
    <property type="evidence" value="ECO:0007669"/>
    <property type="project" value="InterPro"/>
</dbReference>
<name>A0A9J7KXX8_BRAFL</name>
<dbReference type="SMART" id="SM00477">
    <property type="entry name" value="NUC"/>
    <property type="match status" value="1"/>
</dbReference>
<dbReference type="Pfam" id="PF01663">
    <property type="entry name" value="Phosphodiest"/>
    <property type="match status" value="1"/>
</dbReference>
<dbReference type="SUPFAM" id="SSF53649">
    <property type="entry name" value="Alkaline phosphatase-like"/>
    <property type="match status" value="1"/>
</dbReference>
<accession>A0A9J7KXX8</accession>
<dbReference type="GeneID" id="118413328"/>
<evidence type="ECO:0000313" key="8">
    <source>
        <dbReference type="RefSeq" id="XP_035672538.1"/>
    </source>
</evidence>
<keyword evidence="4" id="KW-0732">Signal</keyword>
<dbReference type="RefSeq" id="XP_035672538.1">
    <property type="nucleotide sequence ID" value="XM_035816645.1"/>
</dbReference>
<evidence type="ECO:0000256" key="4">
    <source>
        <dbReference type="SAM" id="SignalP"/>
    </source>
</evidence>
<proteinExistence type="predicted"/>
<keyword evidence="3" id="KW-1133">Transmembrane helix</keyword>
<protein>
    <submittedName>
        <fullName evidence="8">Venom phosphodiesterase 2-like isoform X1</fullName>
    </submittedName>
</protein>
<evidence type="ECO:0000256" key="3">
    <source>
        <dbReference type="SAM" id="Phobius"/>
    </source>
</evidence>
<dbReference type="OrthoDB" id="415411at2759"/>
<dbReference type="GO" id="GO:0003676">
    <property type="term" value="F:nucleic acid binding"/>
    <property type="evidence" value="ECO:0007669"/>
    <property type="project" value="InterPro"/>
</dbReference>
<organism evidence="7 8">
    <name type="scientific">Branchiostoma floridae</name>
    <name type="common">Florida lancelet</name>
    <name type="synonym">Amphioxus</name>
    <dbReference type="NCBI Taxonomy" id="7739"/>
    <lineage>
        <taxon>Eukaryota</taxon>
        <taxon>Metazoa</taxon>
        <taxon>Chordata</taxon>
        <taxon>Cephalochordata</taxon>
        <taxon>Leptocardii</taxon>
        <taxon>Amphioxiformes</taxon>
        <taxon>Branchiostomatidae</taxon>
        <taxon>Branchiostoma</taxon>
    </lineage>
</organism>
<feature type="domain" description="ENPP1-3/EXOG-like endonuclease/phosphodiesterase" evidence="5">
    <location>
        <begin position="608"/>
        <end position="833"/>
    </location>
</feature>
<dbReference type="GO" id="GO:0016787">
    <property type="term" value="F:hydrolase activity"/>
    <property type="evidence" value="ECO:0000318"/>
    <property type="project" value="GO_Central"/>
</dbReference>
<dbReference type="Gene3D" id="3.40.720.10">
    <property type="entry name" value="Alkaline Phosphatase, subunit A"/>
    <property type="match status" value="1"/>
</dbReference>
<gene>
    <name evidence="8" type="primary">LOC118413328</name>
</gene>
<feature type="domain" description="DNA/RNA non-specific endonuclease/pyrophosphatase/phosphodiesterase" evidence="6">
    <location>
        <begin position="607"/>
        <end position="833"/>
    </location>
</feature>
<dbReference type="PANTHER" id="PTHR10151">
    <property type="entry name" value="ECTONUCLEOTIDE PYROPHOSPHATASE/PHOSPHODIESTERASE"/>
    <property type="match status" value="1"/>
</dbReference>
<dbReference type="SUPFAM" id="SSF54060">
    <property type="entry name" value="His-Me finger endonucleases"/>
    <property type="match status" value="1"/>
</dbReference>
<reference evidence="8" key="2">
    <citation type="submission" date="2025-08" db="UniProtKB">
        <authorList>
            <consortium name="RefSeq"/>
        </authorList>
    </citation>
    <scope>IDENTIFICATION</scope>
    <source>
        <strain evidence="8">S238N-H82</strain>
        <tissue evidence="8">Testes</tissue>
    </source>
</reference>
<feature type="chain" id="PRO_5039940170" evidence="4">
    <location>
        <begin position="27"/>
        <end position="848"/>
    </location>
</feature>
<feature type="signal peptide" evidence="4">
    <location>
        <begin position="1"/>
        <end position="26"/>
    </location>
</feature>